<keyword evidence="2" id="KW-0805">Transcription regulation</keyword>
<dbReference type="PANTHER" id="PTHR46802">
    <property type="entry name" value="TYROSINE-PROTEIN KINASE BAZ1B"/>
    <property type="match status" value="1"/>
</dbReference>
<evidence type="ECO:0000256" key="8">
    <source>
        <dbReference type="SAM" id="Coils"/>
    </source>
</evidence>
<dbReference type="InterPro" id="IPR013136">
    <property type="entry name" value="WSTF_Acf1_Cbp146"/>
</dbReference>
<feature type="domain" description="Bromo" evidence="10">
    <location>
        <begin position="1315"/>
        <end position="1386"/>
    </location>
</feature>
<dbReference type="InterPro" id="IPR036427">
    <property type="entry name" value="Bromodomain-like_sf"/>
</dbReference>
<feature type="coiled-coil region" evidence="8">
    <location>
        <begin position="802"/>
        <end position="838"/>
    </location>
</feature>
<dbReference type="EMBL" id="LR783274">
    <property type="protein sequence ID" value="CAB3225102.1"/>
    <property type="molecule type" value="mRNA"/>
</dbReference>
<evidence type="ECO:0000256" key="4">
    <source>
        <dbReference type="ARBA" id="ARBA00023163"/>
    </source>
</evidence>
<dbReference type="SMART" id="SM00571">
    <property type="entry name" value="DDT"/>
    <property type="match status" value="1"/>
</dbReference>
<feature type="compositionally biased region" description="Acidic residues" evidence="9">
    <location>
        <begin position="1253"/>
        <end position="1302"/>
    </location>
</feature>
<evidence type="ECO:0000313" key="13">
    <source>
        <dbReference type="EMBL" id="CAB3225102.1"/>
    </source>
</evidence>
<dbReference type="InterPro" id="IPR028941">
    <property type="entry name" value="WHIM2_dom"/>
</dbReference>
<dbReference type="SUPFAM" id="SSF47370">
    <property type="entry name" value="Bromodomain"/>
    <property type="match status" value="1"/>
</dbReference>
<feature type="region of interest" description="Disordered" evidence="9">
    <location>
        <begin position="1166"/>
        <end position="1305"/>
    </location>
</feature>
<dbReference type="InterPro" id="IPR001487">
    <property type="entry name" value="Bromodomain"/>
</dbReference>
<feature type="compositionally biased region" description="Acidic residues" evidence="9">
    <location>
        <begin position="1179"/>
        <end position="1210"/>
    </location>
</feature>
<feature type="region of interest" description="Disordered" evidence="9">
    <location>
        <begin position="923"/>
        <end position="963"/>
    </location>
</feature>
<dbReference type="SMART" id="SM00297">
    <property type="entry name" value="BROMO"/>
    <property type="match status" value="1"/>
</dbReference>
<sequence>MPLNGKLLLDTTIESSSPTEENQKPFVIPHTKEVFYSEKEYQNRADLYEKRCWTCQCTGRHNLTHKEAILSEKSCRDRLAESYAEVWEEPVLKLVQHSFAPLDSIIQQAYNMFQTKLMPGEKVLFSPKSNKTYGATIVESFSDSSTTNGESDFDSSNQESPTSTSPSSDKENKGRQALITDMFKSDNRRSPRAATASKNFPIKGKRLTLLPLQYAISLTDENKIVNGVPCEYLARTQKPPNRELIRIFIRSSAVRPDGRWIVDENMAFRYSLKPLISPEEEASMIERATGPTLGFLREILDAERKASWKKSLLNGVKNSDPEANGGENALASIFQGDKTQKRKRDSSAPGSAKRTKQDKRVKKKLSKGLDSFLMKSPSAMNGVTENGVDSDGDVVNLLNTSTNSVTERQSGSSRKNSSPRKKKQATLLELTKKGGIKLLASRTPTTKQRGTPSKTPRRTQQPIIVRQMLALKKEKVFRSHKYKIMTTSACKILTKKQLLNLPPEVKDDIIKKWEQLEFQKRLKAMTPEERRRWMKDQRTKKEGKFEDQHLVRVGRMGTLPHYEPVQLPENLPNTLFGDIAMICEFLYSYHSLLTPKDPYYHKQFTIHTLGEALTNGKQGFSVTSRILVVLLQTLLADDIAKDYMELDYKLNKVHVTPDVCCELTRICLRQVDEELDDDADNNTAQNVDNALNPTTAQRLFELEIYDMEPSEQLEIMGTLVYRLINTYAVQIHIEDALQKAANAFQKAKQHRKEKKVPDKEKDSNKEATDSRPPSDKEEEEDESSPINSSNEAIDLISRVKNRRMLSEKNRKEEIKRKKQQDEERMRLMEEQRIIHEEQRATKVLTESRATAQTVRRRVCLGTDRNHNRYWLFHDGVPGLYIETGWVNDDIDYTTMPEVETEPTSPVKSPVKKLVVQDSPVKAISVPSQSSDEDDVPLSQLNTPSKKKPRFRKSKQEATWPRPGQNMWMELNSVEELEKLTKTLMWQGVRESKLKQALKNNYDAIVRSLNKKRNLQQNDAPTRRSTLPSNGDELHLTLLRKHFTTMVNDATRGGLSTLPEPDVIQQRISIAETAAEFSTILLEIHSSIAPKFLKQYMTGISDKKRLNLTECSSEREKGKAERRVIRWRQAVEDASLLSRVSLLFTILNNSIQWDMYHYKRQNARRAAAKNRNYSDMNDGAVDEENDGEDESDEEQENSGDAGNSEDYDDEDGGQRRSSRIQARSGRSRKREEVEEVISRPRTRQKKRSYIFQDSDSDEEEEENEQEEEEEGSENEMESNESGEEEEQEEEGSDEEEGSEDEEPNSSICRSIVEKIMKYQYSEFFRDPVNENDVPDYYEVIANPICLNDIIQRIDESNDNDVIEQMMEDVRLLLDNALEYNGAESFVAKEGERMKQSFVKYCRERICSPVHHRRLKRLFSS</sequence>
<feature type="region of interest" description="Disordered" evidence="9">
    <location>
        <begin position="142"/>
        <end position="174"/>
    </location>
</feature>
<name>A0A6F9D7Z4_9ASCI</name>
<dbReference type="InterPro" id="IPR018501">
    <property type="entry name" value="DDT_dom"/>
</dbReference>
<evidence type="ECO:0000256" key="3">
    <source>
        <dbReference type="ARBA" id="ARBA00023117"/>
    </source>
</evidence>
<dbReference type="CDD" id="cd04369">
    <property type="entry name" value="Bromodomain"/>
    <property type="match status" value="1"/>
</dbReference>
<evidence type="ECO:0000256" key="5">
    <source>
        <dbReference type="ARBA" id="ARBA00023242"/>
    </source>
</evidence>
<dbReference type="PROSITE" id="PS51136">
    <property type="entry name" value="WAC"/>
    <property type="match status" value="1"/>
</dbReference>
<keyword evidence="5 7" id="KW-0539">Nucleus</keyword>
<accession>A0A6F9D7Z4</accession>
<evidence type="ECO:0000256" key="9">
    <source>
        <dbReference type="SAM" id="MobiDB-lite"/>
    </source>
</evidence>
<feature type="compositionally biased region" description="Basic and acidic residues" evidence="9">
    <location>
        <begin position="755"/>
        <end position="775"/>
    </location>
</feature>
<feature type="domain" description="DDT" evidence="11">
    <location>
        <begin position="573"/>
        <end position="640"/>
    </location>
</feature>
<feature type="compositionally biased region" description="Basic residues" evidence="9">
    <location>
        <begin position="353"/>
        <end position="366"/>
    </location>
</feature>
<dbReference type="PRINTS" id="PR00503">
    <property type="entry name" value="BROMODOMAIN"/>
</dbReference>
<gene>
    <name evidence="13" type="primary">Baz1b</name>
</gene>
<evidence type="ECO:0000256" key="6">
    <source>
        <dbReference type="PROSITE-ProRule" id="PRU00035"/>
    </source>
</evidence>
<keyword evidence="13" id="KW-0808">Transferase</keyword>
<evidence type="ECO:0000256" key="7">
    <source>
        <dbReference type="PROSITE-ProRule" id="PRU00475"/>
    </source>
</evidence>
<feature type="compositionally biased region" description="Basic and acidic residues" evidence="9">
    <location>
        <begin position="1228"/>
        <end position="1237"/>
    </location>
</feature>
<dbReference type="GO" id="GO:0042393">
    <property type="term" value="F:histone binding"/>
    <property type="evidence" value="ECO:0007669"/>
    <property type="project" value="TreeGrafter"/>
</dbReference>
<evidence type="ECO:0000256" key="2">
    <source>
        <dbReference type="ARBA" id="ARBA00023015"/>
    </source>
</evidence>
<dbReference type="GO" id="GO:0006974">
    <property type="term" value="P:DNA damage response"/>
    <property type="evidence" value="ECO:0007669"/>
    <property type="project" value="TreeGrafter"/>
</dbReference>
<comment type="subcellular location">
    <subcellularLocation>
        <location evidence="1 7">Nucleus</location>
    </subcellularLocation>
</comment>
<dbReference type="Pfam" id="PF00439">
    <property type="entry name" value="Bromodomain"/>
    <property type="match status" value="1"/>
</dbReference>
<feature type="region of interest" description="Disordered" evidence="9">
    <location>
        <begin position="744"/>
        <end position="800"/>
    </location>
</feature>
<keyword evidence="13" id="KW-0418">Kinase</keyword>
<proteinExistence type="evidence at transcript level"/>
<feature type="region of interest" description="Disordered" evidence="9">
    <location>
        <begin position="333"/>
        <end position="425"/>
    </location>
</feature>
<feature type="domain" description="WAC" evidence="12">
    <location>
        <begin position="23"/>
        <end position="131"/>
    </location>
</feature>
<dbReference type="PROSITE" id="PS50827">
    <property type="entry name" value="DDT"/>
    <property type="match status" value="1"/>
</dbReference>
<dbReference type="Pfam" id="PF15613">
    <property type="entry name" value="WSD"/>
    <property type="match status" value="1"/>
</dbReference>
<keyword evidence="4" id="KW-0804">Transcription</keyword>
<evidence type="ECO:0000259" key="11">
    <source>
        <dbReference type="PROSITE" id="PS50827"/>
    </source>
</evidence>
<dbReference type="GO" id="GO:0140801">
    <property type="term" value="F:histone H2AXY142 kinase activity"/>
    <property type="evidence" value="ECO:0007669"/>
    <property type="project" value="InterPro"/>
</dbReference>
<dbReference type="Gene3D" id="1.20.920.10">
    <property type="entry name" value="Bromodomain-like"/>
    <property type="match status" value="1"/>
</dbReference>
<dbReference type="InterPro" id="IPR047174">
    <property type="entry name" value="BAZ1B"/>
</dbReference>
<feature type="compositionally biased region" description="Polar residues" evidence="9">
    <location>
        <begin position="397"/>
        <end position="407"/>
    </location>
</feature>
<dbReference type="Pfam" id="PF10537">
    <property type="entry name" value="WAC_Acf1_DNA_bd"/>
    <property type="match status" value="1"/>
</dbReference>
<evidence type="ECO:0000259" key="12">
    <source>
        <dbReference type="PROSITE" id="PS51136"/>
    </source>
</evidence>
<evidence type="ECO:0000259" key="10">
    <source>
        <dbReference type="PROSITE" id="PS50014"/>
    </source>
</evidence>
<evidence type="ECO:0000256" key="1">
    <source>
        <dbReference type="ARBA" id="ARBA00004123"/>
    </source>
</evidence>
<keyword evidence="3 6" id="KW-0103">Bromodomain</keyword>
<keyword evidence="8" id="KW-0175">Coiled coil</keyword>
<feature type="compositionally biased region" description="Polar residues" evidence="9">
    <location>
        <begin position="142"/>
        <end position="167"/>
    </location>
</feature>
<dbReference type="PROSITE" id="PS50014">
    <property type="entry name" value="BROMODOMAIN_2"/>
    <property type="match status" value="1"/>
</dbReference>
<dbReference type="GO" id="GO:0090535">
    <property type="term" value="C:WICH complex"/>
    <property type="evidence" value="ECO:0007669"/>
    <property type="project" value="InterPro"/>
</dbReference>
<reference evidence="13" key="1">
    <citation type="submission" date="2020-04" db="EMBL/GenBank/DDBJ databases">
        <authorList>
            <person name="Neveu A P."/>
        </authorList>
    </citation>
    <scope>NUCLEOTIDE SEQUENCE</scope>
    <source>
        <tissue evidence="13">Whole embryo</tissue>
    </source>
</reference>
<protein>
    <submittedName>
        <fullName evidence="13">Tyrosine-protein kinase BAZ1B</fullName>
    </submittedName>
</protein>
<organism evidence="13">
    <name type="scientific">Phallusia mammillata</name>
    <dbReference type="NCBI Taxonomy" id="59560"/>
    <lineage>
        <taxon>Eukaryota</taxon>
        <taxon>Metazoa</taxon>
        <taxon>Chordata</taxon>
        <taxon>Tunicata</taxon>
        <taxon>Ascidiacea</taxon>
        <taxon>Phlebobranchia</taxon>
        <taxon>Ascidiidae</taxon>
        <taxon>Phallusia</taxon>
    </lineage>
</organism>
<dbReference type="PANTHER" id="PTHR46802:SF1">
    <property type="entry name" value="TYROSINE-PROTEIN KINASE BAZ1B"/>
    <property type="match status" value="1"/>
</dbReference>